<reference evidence="1" key="1">
    <citation type="submission" date="2019-09" db="EMBL/GenBank/DDBJ databases">
        <authorList>
            <person name="Rodrigo-Torres L."/>
            <person name="Arahal R. D."/>
            <person name="Lucena T."/>
        </authorList>
    </citation>
    <scope>NUCLEOTIDE SEQUENCE</scope>
    <source>
        <strain evidence="1">ISS653</strain>
    </source>
</reference>
<accession>A0AC61Y8Z2</accession>
<keyword evidence="2" id="KW-1185">Reference proteome</keyword>
<organism evidence="1 2">
    <name type="scientific">Mesonia oceanica</name>
    <dbReference type="NCBI Taxonomy" id="2687242"/>
    <lineage>
        <taxon>Bacteria</taxon>
        <taxon>Pseudomonadati</taxon>
        <taxon>Bacteroidota</taxon>
        <taxon>Flavobacteriia</taxon>
        <taxon>Flavobacteriales</taxon>
        <taxon>Flavobacteriaceae</taxon>
        <taxon>Mesonia</taxon>
    </lineage>
</organism>
<gene>
    <name evidence="1" type="ORF">FVB9532_02265</name>
</gene>
<comment type="caution">
    <text evidence="1">The sequence shown here is derived from an EMBL/GenBank/DDBJ whole genome shotgun (WGS) entry which is preliminary data.</text>
</comment>
<protein>
    <submittedName>
        <fullName evidence="1">Uncharacterized protein</fullName>
    </submittedName>
</protein>
<sequence length="303" mass="34932">MKDYFKSPPFYITVGILLFVGIIYWFTRDKFYIEYTNAAQIKIANKWELPRVLEEVSGIDYIDKERIACIQDEVGELFIYNLVSKQIEKRIKFAENDDFEGVAMVGNKAYIMRSDGKIFSIDDIRVENPVIEKYDTQMSFKYDFEGLCYDKKKDRLLLAAKSNGPDDDDKFKPVFEFKLGSKQLTDVPIYQLFYDDPIFEGLESAGTPKIFRTSEIHIHPKTGDIYMLDGVIGKLLILSSNWQPKSLYIFNPSDFPQPEGITFDPDGKTFISNEGEWKPANILEVVISEKSNDSTQTAKDSLR</sequence>
<dbReference type="Proteomes" id="UP000356253">
    <property type="component" value="Unassembled WGS sequence"/>
</dbReference>
<evidence type="ECO:0000313" key="2">
    <source>
        <dbReference type="Proteomes" id="UP000356253"/>
    </source>
</evidence>
<dbReference type="EMBL" id="CABVMM010000008">
    <property type="protein sequence ID" value="VVV00987.1"/>
    <property type="molecule type" value="Genomic_DNA"/>
</dbReference>
<evidence type="ECO:0000313" key="1">
    <source>
        <dbReference type="EMBL" id="VVV00987.1"/>
    </source>
</evidence>
<proteinExistence type="predicted"/>
<name>A0AC61Y8Z2_9FLAO</name>